<dbReference type="Proteomes" id="UP000824988">
    <property type="component" value="Chromosome"/>
</dbReference>
<dbReference type="RefSeq" id="WP_221047168.1">
    <property type="nucleotide sequence ID" value="NZ_AP019782.1"/>
</dbReference>
<evidence type="ECO:0000313" key="2">
    <source>
        <dbReference type="Proteomes" id="UP000824988"/>
    </source>
</evidence>
<proteinExistence type="predicted"/>
<reference evidence="1" key="1">
    <citation type="submission" date="2019-06" db="EMBL/GenBank/DDBJ databases">
        <title>Complete genome sequence of Methylogaea oryzae strain JCM16910.</title>
        <authorList>
            <person name="Asakawa S."/>
        </authorList>
    </citation>
    <scope>NUCLEOTIDE SEQUENCE</scope>
    <source>
        <strain evidence="1">E10</strain>
    </source>
</reference>
<dbReference type="KEGG" id="moz:MoryE10_23920"/>
<accession>A0A8D5AIW8</accession>
<evidence type="ECO:0000313" key="1">
    <source>
        <dbReference type="EMBL" id="BBL71786.1"/>
    </source>
</evidence>
<gene>
    <name evidence="1" type="ORF">MoryE10_23920</name>
</gene>
<sequence>MHTPTQRVPSPCVRNCCLDSTDICLGCFRALAEITGWQEADDDVRRDILRKAEQRRRARSRDAAPPWGDSA</sequence>
<dbReference type="PANTHER" id="PTHR35175:SF2">
    <property type="entry name" value="DUF1289 DOMAIN-CONTAINING PROTEIN"/>
    <property type="match status" value="1"/>
</dbReference>
<organism evidence="1 2">
    <name type="scientific">Methylogaea oryzae</name>
    <dbReference type="NCBI Taxonomy" id="1295382"/>
    <lineage>
        <taxon>Bacteria</taxon>
        <taxon>Pseudomonadati</taxon>
        <taxon>Pseudomonadota</taxon>
        <taxon>Gammaproteobacteria</taxon>
        <taxon>Methylococcales</taxon>
        <taxon>Methylococcaceae</taxon>
        <taxon>Methylogaea</taxon>
    </lineage>
</organism>
<name>A0A8D5AIW8_9GAMM</name>
<evidence type="ECO:0008006" key="3">
    <source>
        <dbReference type="Google" id="ProtNLM"/>
    </source>
</evidence>
<dbReference type="Pfam" id="PF06945">
    <property type="entry name" value="DUF1289"/>
    <property type="match status" value="1"/>
</dbReference>
<keyword evidence="2" id="KW-1185">Reference proteome</keyword>
<dbReference type="PANTHER" id="PTHR35175">
    <property type="entry name" value="DUF1289 DOMAIN-CONTAINING PROTEIN"/>
    <property type="match status" value="1"/>
</dbReference>
<protein>
    <recommendedName>
        <fullName evidence="3">DUF1289 domain-containing protein</fullName>
    </recommendedName>
</protein>
<dbReference type="EMBL" id="AP019782">
    <property type="protein sequence ID" value="BBL71786.1"/>
    <property type="molecule type" value="Genomic_DNA"/>
</dbReference>
<dbReference type="InterPro" id="IPR010710">
    <property type="entry name" value="DUF1289"/>
</dbReference>
<dbReference type="AlphaFoldDB" id="A0A8D5AIW8"/>